<evidence type="ECO:0000313" key="2">
    <source>
        <dbReference type="EMBL" id="GHE59952.1"/>
    </source>
</evidence>
<dbReference type="InterPro" id="IPR044922">
    <property type="entry name" value="DUF2063_N_sf"/>
</dbReference>
<dbReference type="EMBL" id="BNAG01000002">
    <property type="protein sequence ID" value="GHE59952.1"/>
    <property type="molecule type" value="Genomic_DNA"/>
</dbReference>
<accession>A0ABQ3I5F2</accession>
<gene>
    <name evidence="2" type="ORF">GCM10011340_13350</name>
</gene>
<dbReference type="InterPro" id="IPR018640">
    <property type="entry name" value="DUF2063"/>
</dbReference>
<name>A0ABQ3I5F2_9BACT</name>
<reference evidence="3" key="1">
    <citation type="journal article" date="2019" name="Int. J. Syst. Evol. Microbiol.">
        <title>The Global Catalogue of Microorganisms (GCM) 10K type strain sequencing project: providing services to taxonomists for standard genome sequencing and annotation.</title>
        <authorList>
            <consortium name="The Broad Institute Genomics Platform"/>
            <consortium name="The Broad Institute Genome Sequencing Center for Infectious Disease"/>
            <person name="Wu L."/>
            <person name="Ma J."/>
        </authorList>
    </citation>
    <scope>NUCLEOTIDE SEQUENCE [LARGE SCALE GENOMIC DNA]</scope>
    <source>
        <strain evidence="3">CGMCC 1.15111</strain>
    </source>
</reference>
<dbReference type="RefSeq" id="WP_189629456.1">
    <property type="nucleotide sequence ID" value="NZ_BNAG01000002.1"/>
</dbReference>
<dbReference type="Proteomes" id="UP000658258">
    <property type="component" value="Unassembled WGS sequence"/>
</dbReference>
<evidence type="ECO:0000259" key="1">
    <source>
        <dbReference type="Pfam" id="PF09836"/>
    </source>
</evidence>
<protein>
    <recommendedName>
        <fullName evidence="1">Putative DNA-binding domain-containing protein</fullName>
    </recommendedName>
</protein>
<keyword evidence="3" id="KW-1185">Reference proteome</keyword>
<feature type="domain" description="Putative DNA-binding" evidence="1">
    <location>
        <begin position="39"/>
        <end position="115"/>
    </location>
</feature>
<organism evidence="2 3">
    <name type="scientific">Roseivirga thermotolerans</name>
    <dbReference type="NCBI Taxonomy" id="1758176"/>
    <lineage>
        <taxon>Bacteria</taxon>
        <taxon>Pseudomonadati</taxon>
        <taxon>Bacteroidota</taxon>
        <taxon>Cytophagia</taxon>
        <taxon>Cytophagales</taxon>
        <taxon>Roseivirgaceae</taxon>
        <taxon>Roseivirga</taxon>
    </lineage>
</organism>
<evidence type="ECO:0000313" key="3">
    <source>
        <dbReference type="Proteomes" id="UP000658258"/>
    </source>
</evidence>
<sequence length="277" mass="32550">MTKPSLSATQKWMQQILVSPLAFETDPNSYLPDSFKNDVEKLIKPNSRLSANERLQIYQTGYLARLRDCMEKQFSVLQMALGKELFQAFVDDYLQKYPSQSYTLSELGHRFAQYLEETRPDKELAPEERETWPDFMIELVRFEYKITRIFDADFSTTFEYALLKTPSEQLRLVEALELFAFKFPISQYYQQAIKGKSPAIPTPLPTYVALARTKDFRIGLFELNRGQYIFLNLWKMHGQFAPTLKAFIEQTGIDQKAFQEVWPKWKEYFTESLLLST</sequence>
<dbReference type="Gene3D" id="1.10.150.690">
    <property type="entry name" value="DUF2063"/>
    <property type="match status" value="1"/>
</dbReference>
<comment type="caution">
    <text evidence="2">The sequence shown here is derived from an EMBL/GenBank/DDBJ whole genome shotgun (WGS) entry which is preliminary data.</text>
</comment>
<dbReference type="Pfam" id="PF09836">
    <property type="entry name" value="DUF2063"/>
    <property type="match status" value="1"/>
</dbReference>
<proteinExistence type="predicted"/>